<dbReference type="InterPro" id="IPR001406">
    <property type="entry name" value="PsdUridine_synth_TruA"/>
</dbReference>
<keyword evidence="3" id="KW-0413">Isomerase</keyword>
<evidence type="ECO:0000256" key="3">
    <source>
        <dbReference type="ARBA" id="ARBA00023235"/>
    </source>
</evidence>
<proteinExistence type="inferred from homology"/>
<feature type="compositionally biased region" description="Acidic residues" evidence="4">
    <location>
        <begin position="834"/>
        <end position="849"/>
    </location>
</feature>
<dbReference type="EMBL" id="CDMZ01004690">
    <property type="protein sequence ID" value="CEM50511.1"/>
    <property type="molecule type" value="Genomic_DNA"/>
</dbReference>
<feature type="compositionally biased region" description="Polar residues" evidence="4">
    <location>
        <begin position="586"/>
        <end position="603"/>
    </location>
</feature>
<accession>A0A0G4I0W1</accession>
<feature type="region of interest" description="Disordered" evidence="4">
    <location>
        <begin position="60"/>
        <end position="84"/>
    </location>
</feature>
<gene>
    <name evidence="7" type="ORF">Cvel_10041</name>
</gene>
<dbReference type="Gene3D" id="3.30.70.660">
    <property type="entry name" value="Pseudouridine synthase I, catalytic domain, C-terminal subdomain"/>
    <property type="match status" value="1"/>
</dbReference>
<dbReference type="AlphaFoldDB" id="A0A0G4I0W1"/>
<comment type="similarity">
    <text evidence="1">Belongs to the tRNA pseudouridine synthase TruA family.</text>
</comment>
<dbReference type="GO" id="GO:0005634">
    <property type="term" value="C:nucleus"/>
    <property type="evidence" value="ECO:0007669"/>
    <property type="project" value="TreeGrafter"/>
</dbReference>
<feature type="domain" description="Pseudouridine synthase I TruA alpha/beta" evidence="6">
    <location>
        <begin position="316"/>
        <end position="392"/>
    </location>
</feature>
<dbReference type="SUPFAM" id="SSF55120">
    <property type="entry name" value="Pseudouridine synthase"/>
    <property type="match status" value="1"/>
</dbReference>
<dbReference type="PANTHER" id="PTHR11142:SF4">
    <property type="entry name" value="PSEUDOURIDYLATE SYNTHASE 1 HOMOLOG"/>
    <property type="match status" value="1"/>
</dbReference>
<feature type="signal peptide" evidence="5">
    <location>
        <begin position="1"/>
        <end position="17"/>
    </location>
</feature>
<dbReference type="VEuPathDB" id="CryptoDB:Cvel_10041"/>
<reference evidence="7" key="1">
    <citation type="submission" date="2014-11" db="EMBL/GenBank/DDBJ databases">
        <authorList>
            <person name="Otto D Thomas"/>
            <person name="Naeem Raeece"/>
        </authorList>
    </citation>
    <scope>NUCLEOTIDE SEQUENCE</scope>
</reference>
<evidence type="ECO:0000256" key="1">
    <source>
        <dbReference type="ARBA" id="ARBA00009375"/>
    </source>
</evidence>
<dbReference type="InterPro" id="IPR020094">
    <property type="entry name" value="TruA/RsuA/RluB/E/F_N"/>
</dbReference>
<dbReference type="InterPro" id="IPR020095">
    <property type="entry name" value="PsdUridine_synth_TruA_C"/>
</dbReference>
<feature type="compositionally biased region" description="Acidic residues" evidence="4">
    <location>
        <begin position="63"/>
        <end position="77"/>
    </location>
</feature>
<protein>
    <recommendedName>
        <fullName evidence="6">Pseudouridine synthase I TruA alpha/beta domain-containing protein</fullName>
    </recommendedName>
</protein>
<evidence type="ECO:0000313" key="7">
    <source>
        <dbReference type="EMBL" id="CEM50511.1"/>
    </source>
</evidence>
<feature type="compositionally biased region" description="Basic residues" evidence="4">
    <location>
        <begin position="525"/>
        <end position="545"/>
    </location>
</feature>
<dbReference type="GO" id="GO:0009982">
    <property type="term" value="F:pseudouridine synthase activity"/>
    <property type="evidence" value="ECO:0007669"/>
    <property type="project" value="InterPro"/>
</dbReference>
<feature type="compositionally biased region" description="Basic and acidic residues" evidence="4">
    <location>
        <begin position="568"/>
        <end position="584"/>
    </location>
</feature>
<evidence type="ECO:0000256" key="4">
    <source>
        <dbReference type="SAM" id="MobiDB-lite"/>
    </source>
</evidence>
<keyword evidence="2" id="KW-0819">tRNA processing</keyword>
<sequence>MLLRCLVQLSLLLVGFGSNPLLRSASSRHTSAFVFAPKTPSALFSRSRRYKPVNPSVCFSSGEEVEGDGDGEEDDTEISSSPLLSRKSRKHVLVVGFVGSPYSGSQRNANSKKETVEEVLFTALRNCGFVKENDSFGRVRWSSSGRTDKGVHAVRLVFAVKLTGVLGETLEAGQAASRKINEELKRMGHPIEVFDVIRVIRGFSARYSCRRRRYTYLLPVSALSINHLGAVGKKLAGSRTATWHKGGDVWNYFKRQEDAAESLDWTEWEAENGGREGRRRAVEISGLVETIKNLRSGKIEIPWYALKLLDEELARFEGIRAMHSFARGVEPGSGQSYRNVFRCRAVPTLVTINKEPFIEIELESQGFLYHQIRRMVGFAVEIARRRLLADRLRAEISASTSLLPPIGPLFDSFPRLCVAKTERFLPFARMGHRVADIARKAAFFANMPQRSFRAVAGKVTSRALRAFSPSRRKEAEEDRERAAKVIEVLEHFDIWDPLTTQLLARDDPNFRDNLMVFSETKQRKRKEYLKKKKKSKRRKGAKKRQRENEWDEGGAVRGEEEEADPAEEGEKGEEQRSHQTKEGDEQNFQSSLEEQETESASNHTQERAILNNSTELGLPNKAMDEADEKEEKKKREAAEREAEWHSINALLSNCSWRVQSVEAESFLKERLALHELALRQFDRHLSLGACICLAPAEGLFHERASYPDYDIVWSESKLNKGSLKRKLDFVDVEDKVAAFLDSQVYPEIQRQFFDPEEARTTKAGLSNWEHFLLAMDLKSFGQFWWWRAGVPRTLPFDPSSGDLVEFDTRYFPQAPGANFRFPQSSDGTSTGGEAQEEVDAEEERSEEGDRDGSVQFQKQSDEVAV</sequence>
<evidence type="ECO:0000256" key="5">
    <source>
        <dbReference type="SAM" id="SignalP"/>
    </source>
</evidence>
<dbReference type="Gene3D" id="3.30.70.580">
    <property type="entry name" value="Pseudouridine synthase I, catalytic domain, N-terminal subdomain"/>
    <property type="match status" value="1"/>
</dbReference>
<dbReference type="GO" id="GO:0003723">
    <property type="term" value="F:RNA binding"/>
    <property type="evidence" value="ECO:0007669"/>
    <property type="project" value="InterPro"/>
</dbReference>
<feature type="chain" id="PRO_5005192177" description="Pseudouridine synthase I TruA alpha/beta domain-containing protein" evidence="5">
    <location>
        <begin position="18"/>
        <end position="865"/>
    </location>
</feature>
<feature type="region of interest" description="Disordered" evidence="4">
    <location>
        <begin position="816"/>
        <end position="865"/>
    </location>
</feature>
<feature type="compositionally biased region" description="Basic and acidic residues" evidence="4">
    <location>
        <begin position="629"/>
        <end position="640"/>
    </location>
</feature>
<organism evidence="7">
    <name type="scientific">Chromera velia CCMP2878</name>
    <dbReference type="NCBI Taxonomy" id="1169474"/>
    <lineage>
        <taxon>Eukaryota</taxon>
        <taxon>Sar</taxon>
        <taxon>Alveolata</taxon>
        <taxon>Colpodellida</taxon>
        <taxon>Chromeraceae</taxon>
        <taxon>Chromera</taxon>
    </lineage>
</organism>
<evidence type="ECO:0000259" key="6">
    <source>
        <dbReference type="Pfam" id="PF01416"/>
    </source>
</evidence>
<dbReference type="InterPro" id="IPR020103">
    <property type="entry name" value="PsdUridine_synth_cat_dom_sf"/>
</dbReference>
<dbReference type="Pfam" id="PF01416">
    <property type="entry name" value="PseudoU_synth_1"/>
    <property type="match status" value="1"/>
</dbReference>
<feature type="region of interest" description="Disordered" evidence="4">
    <location>
        <begin position="525"/>
        <end position="640"/>
    </location>
</feature>
<dbReference type="GO" id="GO:1990481">
    <property type="term" value="P:mRNA pseudouridine synthesis"/>
    <property type="evidence" value="ECO:0007669"/>
    <property type="project" value="TreeGrafter"/>
</dbReference>
<dbReference type="GO" id="GO:0031119">
    <property type="term" value="P:tRNA pseudouridine synthesis"/>
    <property type="evidence" value="ECO:0007669"/>
    <property type="project" value="UniProtKB-ARBA"/>
</dbReference>
<dbReference type="InterPro" id="IPR020097">
    <property type="entry name" value="PsdUridine_synth_TruA_a/b_dom"/>
</dbReference>
<keyword evidence="5" id="KW-0732">Signal</keyword>
<evidence type="ECO:0000256" key="2">
    <source>
        <dbReference type="ARBA" id="ARBA00022694"/>
    </source>
</evidence>
<dbReference type="PANTHER" id="PTHR11142">
    <property type="entry name" value="PSEUDOURIDYLATE SYNTHASE"/>
    <property type="match status" value="1"/>
</dbReference>
<name>A0A0G4I0W1_9ALVE</name>